<comment type="subcellular location">
    <subcellularLocation>
        <location evidence="1">Cell outer membrane</location>
    </subcellularLocation>
</comment>
<evidence type="ECO:0000313" key="9">
    <source>
        <dbReference type="EMBL" id="MFD1187310.1"/>
    </source>
</evidence>
<feature type="domain" description="RagB/SusD" evidence="7">
    <location>
        <begin position="265"/>
        <end position="530"/>
    </location>
</feature>
<feature type="domain" description="SusD-like N-terminal" evidence="8">
    <location>
        <begin position="52"/>
        <end position="218"/>
    </location>
</feature>
<keyword evidence="5" id="KW-0998">Cell outer membrane</keyword>
<comment type="caution">
    <text evidence="9">The sequence shown here is derived from an EMBL/GenBank/DDBJ whole genome shotgun (WGS) entry which is preliminary data.</text>
</comment>
<dbReference type="SUPFAM" id="SSF48452">
    <property type="entry name" value="TPR-like"/>
    <property type="match status" value="1"/>
</dbReference>
<accession>A0ABW3SUV3</accession>
<evidence type="ECO:0000259" key="8">
    <source>
        <dbReference type="Pfam" id="PF14322"/>
    </source>
</evidence>
<dbReference type="InterPro" id="IPR011990">
    <property type="entry name" value="TPR-like_helical_dom_sf"/>
</dbReference>
<name>A0ABW3SUV3_9BACT</name>
<feature type="chain" id="PRO_5047030170" evidence="6">
    <location>
        <begin position="19"/>
        <end position="530"/>
    </location>
</feature>
<keyword evidence="10" id="KW-1185">Reference proteome</keyword>
<dbReference type="InterPro" id="IPR012944">
    <property type="entry name" value="SusD_RagB_dom"/>
</dbReference>
<comment type="similarity">
    <text evidence="2">Belongs to the SusD family.</text>
</comment>
<feature type="signal peptide" evidence="6">
    <location>
        <begin position="1"/>
        <end position="18"/>
    </location>
</feature>
<protein>
    <submittedName>
        <fullName evidence="9">RagB/SusD family nutrient uptake outer membrane protein</fullName>
    </submittedName>
</protein>
<evidence type="ECO:0000313" key="10">
    <source>
        <dbReference type="Proteomes" id="UP001597094"/>
    </source>
</evidence>
<dbReference type="PROSITE" id="PS51257">
    <property type="entry name" value="PROKAR_LIPOPROTEIN"/>
    <property type="match status" value="1"/>
</dbReference>
<organism evidence="9 10">
    <name type="scientific">Pontibacter rugosus</name>
    <dbReference type="NCBI Taxonomy" id="1745966"/>
    <lineage>
        <taxon>Bacteria</taxon>
        <taxon>Pseudomonadati</taxon>
        <taxon>Bacteroidota</taxon>
        <taxon>Cytophagia</taxon>
        <taxon>Cytophagales</taxon>
        <taxon>Hymenobacteraceae</taxon>
        <taxon>Pontibacter</taxon>
    </lineage>
</organism>
<evidence type="ECO:0000256" key="4">
    <source>
        <dbReference type="ARBA" id="ARBA00023136"/>
    </source>
</evidence>
<evidence type="ECO:0000256" key="5">
    <source>
        <dbReference type="ARBA" id="ARBA00023237"/>
    </source>
</evidence>
<dbReference type="Proteomes" id="UP001597094">
    <property type="component" value="Unassembled WGS sequence"/>
</dbReference>
<evidence type="ECO:0000256" key="2">
    <source>
        <dbReference type="ARBA" id="ARBA00006275"/>
    </source>
</evidence>
<reference evidence="10" key="1">
    <citation type="journal article" date="2019" name="Int. J. Syst. Evol. Microbiol.">
        <title>The Global Catalogue of Microorganisms (GCM) 10K type strain sequencing project: providing services to taxonomists for standard genome sequencing and annotation.</title>
        <authorList>
            <consortium name="The Broad Institute Genomics Platform"/>
            <consortium name="The Broad Institute Genome Sequencing Center for Infectious Disease"/>
            <person name="Wu L."/>
            <person name="Ma J."/>
        </authorList>
    </citation>
    <scope>NUCLEOTIDE SEQUENCE [LARGE SCALE GENOMIC DNA]</scope>
    <source>
        <strain evidence="10">JCM 31319</strain>
    </source>
</reference>
<evidence type="ECO:0000256" key="1">
    <source>
        <dbReference type="ARBA" id="ARBA00004442"/>
    </source>
</evidence>
<dbReference type="RefSeq" id="WP_377528638.1">
    <property type="nucleotide sequence ID" value="NZ_JBHTLD010000131.1"/>
</dbReference>
<evidence type="ECO:0000259" key="7">
    <source>
        <dbReference type="Pfam" id="PF07980"/>
    </source>
</evidence>
<keyword evidence="3 6" id="KW-0732">Signal</keyword>
<dbReference type="Pfam" id="PF14322">
    <property type="entry name" value="SusD-like_3"/>
    <property type="match status" value="1"/>
</dbReference>
<evidence type="ECO:0000256" key="3">
    <source>
        <dbReference type="ARBA" id="ARBA00022729"/>
    </source>
</evidence>
<sequence length="530" mass="59815">MKKIFSTCTLALSLLAFSCTDLDVDVESELTPANFPTSDAQFVAATGPVYTQLSSIYAVNYWRLQELSTDEAIIPARDGNYDDGGRYRTLHLHTWNADHIYLKDAWQWGYGGINTCNRIISLFEKTPDTDAKATAIAEMKTMRALYYFFMMDLFGNVPIVETFPATELPEQKTREQVFAYIEKELKEALPHLSEKTGAFTYGRANKFMAFALLEKMYLNAAYYIGQPRYTEAVAMADSILASGKYQLSSDYMSIFAPQNGPQITETIFAVPYEANLVQGNHFSRYGLHTAIQQKYNVPFRPSIAMSTTEDFYAKFNLPGDVRNNTWLAGKQYESNGDPIMISTTKKGLDASYAGSDGSAKIQWHLEFFPELKLKNAATMDIGNDEYGKAQGVRSIKYYPDPNAHPTTRYQNNDVPVFRLADVMLMKAEAILRGATATTVNGELQTPVVLVNKIRARAKAPLVTGITLDELLEERAREMAWEAWRRNDLIRFGKYDEAWGFKSSSESFRNLYPIPATERALNPNLNQNEGY</sequence>
<dbReference type="Gene3D" id="1.25.40.390">
    <property type="match status" value="1"/>
</dbReference>
<dbReference type="Pfam" id="PF07980">
    <property type="entry name" value="SusD_RagB"/>
    <property type="match status" value="1"/>
</dbReference>
<evidence type="ECO:0000256" key="6">
    <source>
        <dbReference type="SAM" id="SignalP"/>
    </source>
</evidence>
<keyword evidence="4" id="KW-0472">Membrane</keyword>
<proteinExistence type="inferred from homology"/>
<dbReference type="EMBL" id="JBHTLD010000131">
    <property type="protein sequence ID" value="MFD1187310.1"/>
    <property type="molecule type" value="Genomic_DNA"/>
</dbReference>
<gene>
    <name evidence="9" type="ORF">ACFQ2O_13920</name>
</gene>
<dbReference type="InterPro" id="IPR033985">
    <property type="entry name" value="SusD-like_N"/>
</dbReference>